<dbReference type="VEuPathDB" id="MicrosporidiaDB:THOM_2749"/>
<feature type="region of interest" description="Disordered" evidence="1">
    <location>
        <begin position="1"/>
        <end position="33"/>
    </location>
</feature>
<feature type="non-terminal residue" evidence="2">
    <location>
        <position position="1"/>
    </location>
</feature>
<evidence type="ECO:0000313" key="3">
    <source>
        <dbReference type="Proteomes" id="UP000011185"/>
    </source>
</evidence>
<gene>
    <name evidence="2" type="ORF">THOM_2749</name>
</gene>
<keyword evidence="3" id="KW-1185">Reference proteome</keyword>
<feature type="compositionally biased region" description="Polar residues" evidence="1">
    <location>
        <begin position="1"/>
        <end position="14"/>
    </location>
</feature>
<evidence type="ECO:0000313" key="2">
    <source>
        <dbReference type="EMBL" id="ELQ74341.1"/>
    </source>
</evidence>
<protein>
    <submittedName>
        <fullName evidence="2">Uncharacterized protein</fullName>
    </submittedName>
</protein>
<dbReference type="HOGENOM" id="CLU_2967569_0_0_1"/>
<sequence>VWTTSVNGGQNTGAPCTETVREPEVRESKEPSHQLVSRVRAYLDEDGYGELEFDSGEGA</sequence>
<accession>L7JTG6</accession>
<feature type="compositionally biased region" description="Basic and acidic residues" evidence="1">
    <location>
        <begin position="19"/>
        <end position="32"/>
    </location>
</feature>
<dbReference type="EMBL" id="JH994046">
    <property type="protein sequence ID" value="ELQ74341.1"/>
    <property type="molecule type" value="Genomic_DNA"/>
</dbReference>
<organism evidence="2 3">
    <name type="scientific">Trachipleistophora hominis</name>
    <name type="common">Microsporidian parasite</name>
    <dbReference type="NCBI Taxonomy" id="72359"/>
    <lineage>
        <taxon>Eukaryota</taxon>
        <taxon>Fungi</taxon>
        <taxon>Fungi incertae sedis</taxon>
        <taxon>Microsporidia</taxon>
        <taxon>Pleistophoridae</taxon>
        <taxon>Trachipleistophora</taxon>
    </lineage>
</organism>
<dbReference type="InParanoid" id="L7JTG6"/>
<evidence type="ECO:0000256" key="1">
    <source>
        <dbReference type="SAM" id="MobiDB-lite"/>
    </source>
</evidence>
<dbReference type="Proteomes" id="UP000011185">
    <property type="component" value="Unassembled WGS sequence"/>
</dbReference>
<dbReference type="AlphaFoldDB" id="L7JTG6"/>
<name>L7JTG6_TRAHO</name>
<proteinExistence type="predicted"/>
<reference evidence="2 3" key="1">
    <citation type="journal article" date="2012" name="PLoS Pathog.">
        <title>The genome of the obligate intracellular parasite Trachipleistophora hominis: new insights into microsporidian genome dynamics and reductive evolution.</title>
        <authorList>
            <person name="Heinz E."/>
            <person name="Williams T.A."/>
            <person name="Nakjang S."/>
            <person name="Noel C.J."/>
            <person name="Swan D.C."/>
            <person name="Goldberg A.V."/>
            <person name="Harris S.R."/>
            <person name="Weinmaier T."/>
            <person name="Markert S."/>
            <person name="Becher D."/>
            <person name="Bernhardt J."/>
            <person name="Dagan T."/>
            <person name="Hacker C."/>
            <person name="Lucocq J.M."/>
            <person name="Schweder T."/>
            <person name="Rattei T."/>
            <person name="Hall N."/>
            <person name="Hirt R.P."/>
            <person name="Embley T.M."/>
        </authorList>
    </citation>
    <scope>NUCLEOTIDE SEQUENCE [LARGE SCALE GENOMIC DNA]</scope>
</reference>